<feature type="region of interest" description="Disordered" evidence="1">
    <location>
        <begin position="116"/>
        <end position="220"/>
    </location>
</feature>
<feature type="region of interest" description="Disordered" evidence="1">
    <location>
        <begin position="322"/>
        <end position="341"/>
    </location>
</feature>
<organism evidence="2 3">
    <name type="scientific">Claviceps africana</name>
    <dbReference type="NCBI Taxonomy" id="83212"/>
    <lineage>
        <taxon>Eukaryota</taxon>
        <taxon>Fungi</taxon>
        <taxon>Dikarya</taxon>
        <taxon>Ascomycota</taxon>
        <taxon>Pezizomycotina</taxon>
        <taxon>Sordariomycetes</taxon>
        <taxon>Hypocreomycetidae</taxon>
        <taxon>Hypocreales</taxon>
        <taxon>Clavicipitaceae</taxon>
        <taxon>Claviceps</taxon>
    </lineage>
</organism>
<evidence type="ECO:0000313" key="2">
    <source>
        <dbReference type="EMBL" id="KAG5926720.1"/>
    </source>
</evidence>
<accession>A0A8K0J786</accession>
<feature type="compositionally biased region" description="Acidic residues" evidence="1">
    <location>
        <begin position="69"/>
        <end position="81"/>
    </location>
</feature>
<sequence length="397" mass="43752">MERASSKPADVTLLSACHSVANYSYPRKSTGASFSMSPRSRSRCSSTTSQFQGRESLGSEESAPGLMEDPGDSEVSCDDDDHYLTEMTQLWDSFWRNQSPSKGADYVAVPSEQYPALIPSPHKRRPSRSHAGQATPAWPLPNASPSSTPQRQSIKPAARYSVFPKTAAAAAAAVRPPTSRSLSTTQSRAACRRQQTRPQSSHKTGKPLRPPRPAEGLLTPCIQRPRFVPVSFIMSDFTIQKNEDLSPVSPTSRPRPATSSDDKVRGSWDGPSGSRPYACTIYSVISKSATHLPVPEIRPSPSRAPRPSKSVAALPTCRFEPEPHSVFEDDSDDEAGESPGKKFFSFHKRAHSDHKRWRNRANTMSVVPSQGELHRPLLQQKRHGRDVFGRILGRRSR</sequence>
<dbReference type="AlphaFoldDB" id="A0A8K0J786"/>
<name>A0A8K0J786_9HYPO</name>
<feature type="compositionally biased region" description="Low complexity" evidence="1">
    <location>
        <begin position="246"/>
        <end position="259"/>
    </location>
</feature>
<feature type="region of interest" description="Disordered" evidence="1">
    <location>
        <begin position="243"/>
        <end position="272"/>
    </location>
</feature>
<proteinExistence type="predicted"/>
<feature type="compositionally biased region" description="Polar residues" evidence="1">
    <location>
        <begin position="178"/>
        <end position="188"/>
    </location>
</feature>
<evidence type="ECO:0000256" key="1">
    <source>
        <dbReference type="SAM" id="MobiDB-lite"/>
    </source>
</evidence>
<evidence type="ECO:0000313" key="3">
    <source>
        <dbReference type="Proteomes" id="UP000811619"/>
    </source>
</evidence>
<feature type="region of interest" description="Disordered" evidence="1">
    <location>
        <begin position="25"/>
        <end position="81"/>
    </location>
</feature>
<keyword evidence="3" id="KW-1185">Reference proteome</keyword>
<dbReference type="EMBL" id="SRPY01000242">
    <property type="protein sequence ID" value="KAG5926720.1"/>
    <property type="molecule type" value="Genomic_DNA"/>
</dbReference>
<feature type="compositionally biased region" description="Polar residues" evidence="1">
    <location>
        <begin position="143"/>
        <end position="153"/>
    </location>
</feature>
<reference evidence="2" key="1">
    <citation type="journal article" date="2020" name="bioRxiv">
        <title>Whole genome comparisons of ergot fungi reveals the divergence and evolution of species within the genus Claviceps are the result of varying mechanisms driving genome evolution and host range expansion.</title>
        <authorList>
            <person name="Wyka S.A."/>
            <person name="Mondo S.J."/>
            <person name="Liu M."/>
            <person name="Dettman J."/>
            <person name="Nalam V."/>
            <person name="Broders K.D."/>
        </authorList>
    </citation>
    <scope>NUCLEOTIDE SEQUENCE</scope>
    <source>
        <strain evidence="2">CCC 489</strain>
    </source>
</reference>
<comment type="caution">
    <text evidence="2">The sequence shown here is derived from an EMBL/GenBank/DDBJ whole genome shotgun (WGS) entry which is preliminary data.</text>
</comment>
<dbReference type="OrthoDB" id="4775454at2759"/>
<protein>
    <submittedName>
        <fullName evidence="2">Uncharacterized protein</fullName>
    </submittedName>
</protein>
<feature type="compositionally biased region" description="Low complexity" evidence="1">
    <location>
        <begin position="33"/>
        <end position="49"/>
    </location>
</feature>
<gene>
    <name evidence="2" type="ORF">E4U42_003022</name>
</gene>
<dbReference type="Proteomes" id="UP000811619">
    <property type="component" value="Unassembled WGS sequence"/>
</dbReference>